<dbReference type="AlphaFoldDB" id="A0AA46TWW0"/>
<evidence type="ECO:0000313" key="1">
    <source>
        <dbReference type="EMBL" id="UYT09998.1"/>
    </source>
</evidence>
<dbReference type="GO" id="GO:0016740">
    <property type="term" value="F:transferase activity"/>
    <property type="evidence" value="ECO:0007669"/>
    <property type="project" value="UniProtKB-KW"/>
</dbReference>
<keyword evidence="1" id="KW-0808">Transferase</keyword>
<dbReference type="RefSeq" id="WP_264307985.1">
    <property type="nucleotide sequence ID" value="NZ_CP109635.1"/>
</dbReference>
<dbReference type="Proteomes" id="UP001164042">
    <property type="component" value="Chromosome"/>
</dbReference>
<organism evidence="1 2">
    <name type="scientific">Lactococcus garvieae</name>
    <dbReference type="NCBI Taxonomy" id="1363"/>
    <lineage>
        <taxon>Bacteria</taxon>
        <taxon>Bacillati</taxon>
        <taxon>Bacillota</taxon>
        <taxon>Bacilli</taxon>
        <taxon>Lactobacillales</taxon>
        <taxon>Streptococcaceae</taxon>
        <taxon>Lactococcus</taxon>
    </lineage>
</organism>
<dbReference type="EMBL" id="CP109635">
    <property type="protein sequence ID" value="UYT09998.1"/>
    <property type="molecule type" value="Genomic_DNA"/>
</dbReference>
<sequence length="417" mass="48912">MYDQYVEQHIAHHLGAQDDEYYKFGYRVFGPYLFGMSVWLYQETRKQNLKRILFLARDGYMAKEAFDVIFGKNKFDGEQVKSSYIYASRRSFAVPSFTECQNVEEVFSKYPYLKTSFGKTLKKLGLNTKDIKKLPQSLLDIVFNNTEELLAHTEAREALERLFPKILQNSYQEAKLLQEYFKQEKIQGDVAIFDIGWHGTLQNALFSLKEKLNIRSIRGYYTGIVPKVMTPSLEKSQGYLFDSHHHPVYYKFMGLNFPIFERLFQPQEGSCIGFKKEGERILPKLENFFHEKGSEDQANLLAIQAGALAFVKIFSEELSSDSPYWYEKEANFWFSGFEQTIKKPKMSEVQALGRLTFENEGELYSLAAPQKLITYIFKPHRFIQDFQKSWKVGFLKSLFKLPLPYYALIKKFYKLEI</sequence>
<reference evidence="1" key="1">
    <citation type="submission" date="2022-10" db="EMBL/GenBank/DDBJ databases">
        <title>Genome assembly of Lactococcus garvieae isolates from cricket gut.</title>
        <authorList>
            <person name="Luecke A.R."/>
            <person name="Brown A.M.V."/>
            <person name="Wakeman C.A."/>
        </authorList>
    </citation>
    <scope>NUCLEOTIDE SEQUENCE</scope>
    <source>
        <strain evidence="1">Alexii-11_2</strain>
    </source>
</reference>
<proteinExistence type="predicted"/>
<evidence type="ECO:0000313" key="2">
    <source>
        <dbReference type="Proteomes" id="UP001164042"/>
    </source>
</evidence>
<name>A0AA46TWW0_9LACT</name>
<accession>A0AA46TWW0</accession>
<protein>
    <submittedName>
        <fullName evidence="1">Glycosyl transferase</fullName>
    </submittedName>
</protein>
<gene>
    <name evidence="1" type="ORF">OF801_08515</name>
</gene>